<keyword evidence="4" id="KW-1185">Reference proteome</keyword>
<dbReference type="PANTHER" id="PTHR42736:SF1">
    <property type="entry name" value="PROTEIN-GLUTAMINE GAMMA-GLUTAMYLTRANSFERASE"/>
    <property type="match status" value="1"/>
</dbReference>
<evidence type="ECO:0000313" key="4">
    <source>
        <dbReference type="Proteomes" id="UP000627205"/>
    </source>
</evidence>
<proteinExistence type="predicted"/>
<evidence type="ECO:0000313" key="3">
    <source>
        <dbReference type="EMBL" id="GGI54187.1"/>
    </source>
</evidence>
<feature type="transmembrane region" description="Helical" evidence="1">
    <location>
        <begin position="173"/>
        <end position="192"/>
    </location>
</feature>
<evidence type="ECO:0000256" key="1">
    <source>
        <dbReference type="SAM" id="Phobius"/>
    </source>
</evidence>
<feature type="transmembrane region" description="Helical" evidence="1">
    <location>
        <begin position="140"/>
        <end position="161"/>
    </location>
</feature>
<keyword evidence="1" id="KW-0472">Membrane</keyword>
<dbReference type="Pfam" id="PF01841">
    <property type="entry name" value="Transglut_core"/>
    <property type="match status" value="1"/>
</dbReference>
<protein>
    <submittedName>
        <fullName evidence="3">Protein-glutamine gamma-glutamyltransferase</fullName>
    </submittedName>
</protein>
<keyword evidence="1" id="KW-1133">Transmembrane helix</keyword>
<dbReference type="Gene3D" id="3.10.620.30">
    <property type="match status" value="1"/>
</dbReference>
<dbReference type="Pfam" id="PF13559">
    <property type="entry name" value="DUF4129"/>
    <property type="match status" value="1"/>
</dbReference>
<dbReference type="AlphaFoldDB" id="A0A8J3AWE5"/>
<feature type="transmembrane region" description="Helical" evidence="1">
    <location>
        <begin position="571"/>
        <end position="597"/>
    </location>
</feature>
<dbReference type="PANTHER" id="PTHR42736">
    <property type="entry name" value="PROTEIN-GLUTAMINE GAMMA-GLUTAMYLTRANSFERASE"/>
    <property type="match status" value="1"/>
</dbReference>
<comment type="caution">
    <text evidence="3">The sequence shown here is derived from an EMBL/GenBank/DDBJ whole genome shotgun (WGS) entry which is preliminary data.</text>
</comment>
<organism evidence="3 4">
    <name type="scientific">Oxalicibacterium solurbis</name>
    <dbReference type="NCBI Taxonomy" id="69280"/>
    <lineage>
        <taxon>Bacteria</taxon>
        <taxon>Pseudomonadati</taxon>
        <taxon>Pseudomonadota</taxon>
        <taxon>Betaproteobacteria</taxon>
        <taxon>Burkholderiales</taxon>
        <taxon>Oxalobacteraceae</taxon>
        <taxon>Oxalicibacterium</taxon>
    </lineage>
</organism>
<feature type="transmembrane region" description="Helical" evidence="1">
    <location>
        <begin position="116"/>
        <end position="134"/>
    </location>
</feature>
<dbReference type="InterPro" id="IPR052901">
    <property type="entry name" value="Bact_TGase-like"/>
</dbReference>
<sequence>MKTLVRFFAGRNARPMSRDKADTLLLLLACFLVLAPHAVHLPLWVTGIGAILLFWRGWITFRGNRLPSRWLLLPLAALAMGGIYLNFKTLLGQDAGVAMLTLLLIFKLLEMHAKRDLFVVVFLGFFLILANFLYTQNIATALLMIAAIVTMLTAQLSFQYTGTVPSLARRFRSGALIVALAAPLTVVLFLLFPRIQGPLWGLPSDANAGRTGLSDQMSPGNIAKLAMSQDIAFRAQFSDAVPPNSALYWRGIVLDRFDGKTWTHYQTQHRTHRPMRYDEQHTAGTLTAQGNPLHYRITQEPGSRPWLFALDMPQAAPQLPDNPVRLTQDMQLLARRPIDARVRYDVVSTPRYMLQPELAKAELQPWLALPSGYNPRTLQFAAKLRRSVAGDAERIATVLAFFRDNKYGFRYTLEPPLLGRNGIDEFLFVTRAGFCEHYAGAFTVIMRAMGIPARVVTGYQGGEINPVDGFMTVRQSDAHAWAEVWLPQRGWVRVDPTAAVSPARIERSVAIAPTTEPMLGGLINFNTGRDSWIAALRFRWDALDNGWNQWVLNYTPERQKNLLQSLGFGNIGWQTMALLMCVAGAIVTLIIAVPLLAGRRRDNDPVEALYASLRRRMERRGFPHSPHEGPRTYARRLLNGPALTPVMQEALQHFLSLYEQTRYGHPALSQPDTLSQLKTLLNQIR</sequence>
<reference evidence="3" key="2">
    <citation type="submission" date="2020-09" db="EMBL/GenBank/DDBJ databases">
        <authorList>
            <person name="Sun Q."/>
            <person name="Sedlacek I."/>
        </authorList>
    </citation>
    <scope>NUCLEOTIDE SEQUENCE</scope>
    <source>
        <strain evidence="3">CCM 7664</strain>
    </source>
</reference>
<gene>
    <name evidence="3" type="primary">tgpA</name>
    <name evidence="3" type="ORF">GCM10011430_13610</name>
</gene>
<dbReference type="Pfam" id="PF11992">
    <property type="entry name" value="TgpA_N"/>
    <property type="match status" value="1"/>
</dbReference>
<dbReference type="InterPro" id="IPR025403">
    <property type="entry name" value="TgpA-like_C"/>
</dbReference>
<reference evidence="3" key="1">
    <citation type="journal article" date="2014" name="Int. J. Syst. Evol. Microbiol.">
        <title>Complete genome sequence of Corynebacterium casei LMG S-19264T (=DSM 44701T), isolated from a smear-ripened cheese.</title>
        <authorList>
            <consortium name="US DOE Joint Genome Institute (JGI-PGF)"/>
            <person name="Walter F."/>
            <person name="Albersmeier A."/>
            <person name="Kalinowski J."/>
            <person name="Ruckert C."/>
        </authorList>
    </citation>
    <scope>NUCLEOTIDE SEQUENCE</scope>
    <source>
        <strain evidence="3">CCM 7664</strain>
    </source>
</reference>
<dbReference type="EMBL" id="BMDP01000002">
    <property type="protein sequence ID" value="GGI54187.1"/>
    <property type="molecule type" value="Genomic_DNA"/>
</dbReference>
<dbReference type="SMART" id="SM00460">
    <property type="entry name" value="TGc"/>
    <property type="match status" value="1"/>
</dbReference>
<name>A0A8J3AWE5_9BURK</name>
<dbReference type="SUPFAM" id="SSF54001">
    <property type="entry name" value="Cysteine proteinases"/>
    <property type="match status" value="1"/>
</dbReference>
<dbReference type="Proteomes" id="UP000627205">
    <property type="component" value="Unassembled WGS sequence"/>
</dbReference>
<dbReference type="InterPro" id="IPR002931">
    <property type="entry name" value="Transglutaminase-like"/>
</dbReference>
<dbReference type="InterPro" id="IPR038765">
    <property type="entry name" value="Papain-like_cys_pep_sf"/>
</dbReference>
<feature type="transmembrane region" description="Helical" evidence="1">
    <location>
        <begin position="21"/>
        <end position="38"/>
    </location>
</feature>
<evidence type="ECO:0000259" key="2">
    <source>
        <dbReference type="SMART" id="SM00460"/>
    </source>
</evidence>
<feature type="domain" description="Transglutaminase-like" evidence="2">
    <location>
        <begin position="427"/>
        <end position="498"/>
    </location>
</feature>
<dbReference type="InterPro" id="IPR021878">
    <property type="entry name" value="TgpA_N"/>
</dbReference>
<feature type="transmembrane region" description="Helical" evidence="1">
    <location>
        <begin position="68"/>
        <end position="85"/>
    </location>
</feature>
<dbReference type="RefSeq" id="WP_188420270.1">
    <property type="nucleotide sequence ID" value="NZ_BMDP01000002.1"/>
</dbReference>
<keyword evidence="1" id="KW-0812">Transmembrane</keyword>
<accession>A0A8J3AWE5</accession>